<dbReference type="NCBIfam" id="NF033632">
    <property type="entry name" value="SLATT_4"/>
    <property type="match status" value="1"/>
</dbReference>
<accession>A0ABQ2RK00</accession>
<proteinExistence type="predicted"/>
<evidence type="ECO:0000256" key="1">
    <source>
        <dbReference type="SAM" id="Phobius"/>
    </source>
</evidence>
<sequence>MKDSNDNITELAAIPNNIKTQTLITNWIKRLHDAQIGHYTCSEQLYNRANLTGYALILSSTVVTAMLFMDAEGYYKLLLVFMSILSAILSGVVSFARFAEKAEQHRAAASCYGKLRRQLEKLNTVEQKDANEELNKQLKILRIEWEYTSRNAPLTPLSAIEKLSKN</sequence>
<keyword evidence="1" id="KW-0472">Membrane</keyword>
<reference evidence="3" key="1">
    <citation type="journal article" date="2019" name="Int. J. Syst. Evol. Microbiol.">
        <title>The Global Catalogue of Microorganisms (GCM) 10K type strain sequencing project: providing services to taxonomists for standard genome sequencing and annotation.</title>
        <authorList>
            <consortium name="The Broad Institute Genomics Platform"/>
            <consortium name="The Broad Institute Genome Sequencing Center for Infectious Disease"/>
            <person name="Wu L."/>
            <person name="Ma J."/>
        </authorList>
    </citation>
    <scope>NUCLEOTIDE SEQUENCE [LARGE SCALE GENOMIC DNA]</scope>
    <source>
        <strain evidence="3">JCM 32306</strain>
    </source>
</reference>
<feature type="transmembrane region" description="Helical" evidence="1">
    <location>
        <begin position="75"/>
        <end position="96"/>
    </location>
</feature>
<evidence type="ECO:0008006" key="4">
    <source>
        <dbReference type="Google" id="ProtNLM"/>
    </source>
</evidence>
<dbReference type="Proteomes" id="UP000619118">
    <property type="component" value="Unassembled WGS sequence"/>
</dbReference>
<evidence type="ECO:0000313" key="2">
    <source>
        <dbReference type="EMBL" id="GGQ33773.1"/>
    </source>
</evidence>
<protein>
    <recommendedName>
        <fullName evidence="4">SLATT domain-containing protein</fullName>
    </recommendedName>
</protein>
<keyword evidence="1" id="KW-0812">Transmembrane</keyword>
<keyword evidence="1" id="KW-1133">Transmembrane helix</keyword>
<evidence type="ECO:0000313" key="3">
    <source>
        <dbReference type="Proteomes" id="UP000619118"/>
    </source>
</evidence>
<dbReference type="EMBL" id="BMQX01000040">
    <property type="protein sequence ID" value="GGQ33773.1"/>
    <property type="molecule type" value="Genomic_DNA"/>
</dbReference>
<name>A0ABQ2RK00_9GAMM</name>
<feature type="transmembrane region" description="Helical" evidence="1">
    <location>
        <begin position="51"/>
        <end position="69"/>
    </location>
</feature>
<comment type="caution">
    <text evidence="2">The sequence shown here is derived from an EMBL/GenBank/DDBJ whole genome shotgun (WGS) entry which is preliminary data.</text>
</comment>
<keyword evidence="3" id="KW-1185">Reference proteome</keyword>
<gene>
    <name evidence="2" type="ORF">GCM10009411_36500</name>
</gene>
<dbReference type="RefSeq" id="WP_160054547.1">
    <property type="nucleotide sequence ID" value="NZ_BMQX01000040.1"/>
</dbReference>
<organism evidence="2 3">
    <name type="scientific">Shewanella litoralis</name>
    <dbReference type="NCBI Taxonomy" id="2282700"/>
    <lineage>
        <taxon>Bacteria</taxon>
        <taxon>Pseudomonadati</taxon>
        <taxon>Pseudomonadota</taxon>
        <taxon>Gammaproteobacteria</taxon>
        <taxon>Alteromonadales</taxon>
        <taxon>Shewanellaceae</taxon>
        <taxon>Shewanella</taxon>
    </lineage>
</organism>